<evidence type="ECO:0000313" key="2">
    <source>
        <dbReference type="EMBL" id="MED6288779.1"/>
    </source>
</evidence>
<keyword evidence="1" id="KW-0732">Signal</keyword>
<evidence type="ECO:0000313" key="3">
    <source>
        <dbReference type="Proteomes" id="UP001352852"/>
    </source>
</evidence>
<evidence type="ECO:0000256" key="1">
    <source>
        <dbReference type="SAM" id="SignalP"/>
    </source>
</evidence>
<feature type="signal peptide" evidence="1">
    <location>
        <begin position="1"/>
        <end position="19"/>
    </location>
</feature>
<protein>
    <submittedName>
        <fullName evidence="2">Uncharacterized protein</fullName>
    </submittedName>
</protein>
<dbReference type="Proteomes" id="UP001352852">
    <property type="component" value="Unassembled WGS sequence"/>
</dbReference>
<reference evidence="2 3" key="1">
    <citation type="submission" date="2021-06" db="EMBL/GenBank/DDBJ databases">
        <authorList>
            <person name="Palmer J.M."/>
        </authorList>
    </citation>
    <scope>NUCLEOTIDE SEQUENCE [LARGE SCALE GENOMIC DNA]</scope>
    <source>
        <strain evidence="2 3">CL_MEX2019</strain>
        <tissue evidence="2">Muscle</tissue>
    </source>
</reference>
<feature type="chain" id="PRO_5047495805" evidence="1">
    <location>
        <begin position="20"/>
        <end position="78"/>
    </location>
</feature>
<proteinExistence type="predicted"/>
<gene>
    <name evidence="2" type="ORF">CHARACLAT_029870</name>
</gene>
<keyword evidence="3" id="KW-1185">Reference proteome</keyword>
<dbReference type="EMBL" id="JAHUTJ010061716">
    <property type="protein sequence ID" value="MED6288779.1"/>
    <property type="molecule type" value="Genomic_DNA"/>
</dbReference>
<accession>A0ABU7EQ65</accession>
<sequence>MSLLCPVVILAALLKSCSHRSSSRIYENKLPTLSISSAYNGREPIALSKTLELILETIAGNNSEVVECARGLLNSAQT</sequence>
<comment type="caution">
    <text evidence="2">The sequence shown here is derived from an EMBL/GenBank/DDBJ whole genome shotgun (WGS) entry which is preliminary data.</text>
</comment>
<name>A0ABU7EQ65_9TELE</name>
<organism evidence="2 3">
    <name type="scientific">Characodon lateralis</name>
    <dbReference type="NCBI Taxonomy" id="208331"/>
    <lineage>
        <taxon>Eukaryota</taxon>
        <taxon>Metazoa</taxon>
        <taxon>Chordata</taxon>
        <taxon>Craniata</taxon>
        <taxon>Vertebrata</taxon>
        <taxon>Euteleostomi</taxon>
        <taxon>Actinopterygii</taxon>
        <taxon>Neopterygii</taxon>
        <taxon>Teleostei</taxon>
        <taxon>Neoteleostei</taxon>
        <taxon>Acanthomorphata</taxon>
        <taxon>Ovalentaria</taxon>
        <taxon>Atherinomorphae</taxon>
        <taxon>Cyprinodontiformes</taxon>
        <taxon>Goodeidae</taxon>
        <taxon>Characodon</taxon>
    </lineage>
</organism>